<feature type="compositionally biased region" description="Low complexity" evidence="3">
    <location>
        <begin position="191"/>
        <end position="208"/>
    </location>
</feature>
<organism evidence="5 6">
    <name type="scientific">Pachysolen tannophilus NRRL Y-2460</name>
    <dbReference type="NCBI Taxonomy" id="669874"/>
    <lineage>
        <taxon>Eukaryota</taxon>
        <taxon>Fungi</taxon>
        <taxon>Dikarya</taxon>
        <taxon>Ascomycota</taxon>
        <taxon>Saccharomycotina</taxon>
        <taxon>Pichiomycetes</taxon>
        <taxon>Pachysolenaceae</taxon>
        <taxon>Pachysolen</taxon>
    </lineage>
</organism>
<evidence type="ECO:0000256" key="3">
    <source>
        <dbReference type="SAM" id="MobiDB-lite"/>
    </source>
</evidence>
<dbReference type="GO" id="GO:0000976">
    <property type="term" value="F:transcription cis-regulatory region binding"/>
    <property type="evidence" value="ECO:0007669"/>
    <property type="project" value="TreeGrafter"/>
</dbReference>
<feature type="region of interest" description="Disordered" evidence="3">
    <location>
        <begin position="154"/>
        <end position="208"/>
    </location>
</feature>
<dbReference type="InterPro" id="IPR001138">
    <property type="entry name" value="Zn2Cys6_DnaBD"/>
</dbReference>
<proteinExistence type="predicted"/>
<evidence type="ECO:0000313" key="5">
    <source>
        <dbReference type="EMBL" id="ODV98064.1"/>
    </source>
</evidence>
<reference evidence="6" key="1">
    <citation type="submission" date="2016-05" db="EMBL/GenBank/DDBJ databases">
        <title>Comparative genomics of biotechnologically important yeasts.</title>
        <authorList>
            <consortium name="DOE Joint Genome Institute"/>
            <person name="Riley R."/>
            <person name="Haridas S."/>
            <person name="Wolfe K.H."/>
            <person name="Lopes M.R."/>
            <person name="Hittinger C.T."/>
            <person name="Goker M."/>
            <person name="Salamov A."/>
            <person name="Wisecaver J."/>
            <person name="Long T.M."/>
            <person name="Aerts A.L."/>
            <person name="Barry K."/>
            <person name="Choi C."/>
            <person name="Clum A."/>
            <person name="Coughlan A.Y."/>
            <person name="Deshpande S."/>
            <person name="Douglass A.P."/>
            <person name="Hanson S.J."/>
            <person name="Klenk H.-P."/>
            <person name="Labutti K."/>
            <person name="Lapidus A."/>
            <person name="Lindquist E."/>
            <person name="Lipzen A."/>
            <person name="Meier-Kolthoff J.P."/>
            <person name="Ohm R.A."/>
            <person name="Otillar R.P."/>
            <person name="Pangilinan J."/>
            <person name="Peng Y."/>
            <person name="Rokas A."/>
            <person name="Rosa C.A."/>
            <person name="Scheuner C."/>
            <person name="Sibirny A.A."/>
            <person name="Slot J.C."/>
            <person name="Stielow J.B."/>
            <person name="Sun H."/>
            <person name="Kurtzman C.P."/>
            <person name="Blackwell M."/>
            <person name="Grigoriev I.V."/>
            <person name="Jeffries T.W."/>
        </authorList>
    </citation>
    <scope>NUCLEOTIDE SEQUENCE [LARGE SCALE GENOMIC DNA]</scope>
    <source>
        <strain evidence="6">NRRL Y-2460</strain>
    </source>
</reference>
<dbReference type="GO" id="GO:0008270">
    <property type="term" value="F:zinc ion binding"/>
    <property type="evidence" value="ECO:0007669"/>
    <property type="project" value="InterPro"/>
</dbReference>
<dbReference type="GO" id="GO:0045944">
    <property type="term" value="P:positive regulation of transcription by RNA polymerase II"/>
    <property type="evidence" value="ECO:0007669"/>
    <property type="project" value="TreeGrafter"/>
</dbReference>
<dbReference type="PROSITE" id="PS50048">
    <property type="entry name" value="ZN2_CY6_FUNGAL_2"/>
    <property type="match status" value="1"/>
</dbReference>
<dbReference type="OrthoDB" id="416217at2759"/>
<sequence length="920" mass="104721">MEEIKKKRHYSRNGCGECKRRKLKCDEVHPICTYCQNTKRNCNYDKIIKFNNSRIFTINSKNEKLVNLKCHGGKAKKIGVGNGKQVKQLVNRASFSDSVVPTSPSTSYTVNDSTTGVDTATAATTAATPTIKNASSPVPTLRFLLNENETGENYNLNADYYGRNSSDNKNDINKGQYGYDINQAQQHQNDNHSNNNNNNNNNNSNSNNFYPALFDELFNDASSLINDLNDLIQLDPPFKELYQQENNTNSNAIFDNNVFGDYSVDATDNNENNFHSNKNNSISDKNNTISQEFDYLEKLNNSISQNDLINIANFFQFSLSSSHMNYLKIFITDMYLTLAPFATSYLQNSLIHTMLIQAKKAPYLLSAMLATAARYQYYQRLSAIDDLDNGPAIGAFEVHKKLRSYYLTNCLNALDSVLKKKEEITNNIESLLFTILVLAADFSSSSGSNWRAHLRGAKDLLLKYSTCTSLNNTGVALSKCIFGSMEILASLTIPIGGTIHNSLELNQLLNLTDPDYGKVLSEIGFSVNCYSLKNDGTVVVKTNSYNIYLGLTNSMVEAFKETILALEAIRRALSKKEGTKTDNLSEKEKFSKMVDYVNGEPQLHVNEILKIMRLLDESGQDFVITKDAPYVIPSESPHHPENLIKSMKSQDLQKNQFNDKRFMGVPLSCYFYSEINKNWFSYFDLVNQVHRLAGTLRILICNEAFNLSCDSKIAQHLVKRILDSFFFIRVKDNISQEDLKELDCYYNTLDDKEKDIIDSCLRKKKQFKNSTNTSENNGMKDTHADTHTQMQLHPREEENDHNDNLKITKSKSVDKELNDNDRSQIKQFIKKPIDFSKYLITEFDHRLIMLQWVLLISGIFAFEPMDRLIIECCFNQLIRYGIGSAEISLKKVKKNWLLYGRSDKSNNSLFWDDGDSVPFT</sequence>
<gene>
    <name evidence="5" type="ORF">PACTADRAFT_47886</name>
</gene>
<dbReference type="PANTHER" id="PTHR37534:SF49">
    <property type="entry name" value="LYSINE BIOSYNTHESIS REGULATORY PROTEIN LYS14"/>
    <property type="match status" value="1"/>
</dbReference>
<evidence type="ECO:0000256" key="1">
    <source>
        <dbReference type="ARBA" id="ARBA00004123"/>
    </source>
</evidence>
<evidence type="ECO:0000256" key="2">
    <source>
        <dbReference type="ARBA" id="ARBA00023242"/>
    </source>
</evidence>
<dbReference type="Gene3D" id="4.10.240.10">
    <property type="entry name" value="Zn(2)-C6 fungal-type DNA-binding domain"/>
    <property type="match status" value="1"/>
</dbReference>
<evidence type="ECO:0000313" key="6">
    <source>
        <dbReference type="Proteomes" id="UP000094236"/>
    </source>
</evidence>
<dbReference type="Proteomes" id="UP000094236">
    <property type="component" value="Unassembled WGS sequence"/>
</dbReference>
<dbReference type="GO" id="GO:0005634">
    <property type="term" value="C:nucleus"/>
    <property type="evidence" value="ECO:0007669"/>
    <property type="project" value="UniProtKB-SubCell"/>
</dbReference>
<comment type="subcellular location">
    <subcellularLocation>
        <location evidence="1">Nucleus</location>
    </subcellularLocation>
</comment>
<evidence type="ECO:0000259" key="4">
    <source>
        <dbReference type="PROSITE" id="PS50048"/>
    </source>
</evidence>
<accession>A0A1E4U233</accession>
<keyword evidence="6" id="KW-1185">Reference proteome</keyword>
<dbReference type="PROSITE" id="PS00463">
    <property type="entry name" value="ZN2_CY6_FUNGAL_1"/>
    <property type="match status" value="1"/>
</dbReference>
<dbReference type="SUPFAM" id="SSF57701">
    <property type="entry name" value="Zn2/Cys6 DNA-binding domain"/>
    <property type="match status" value="1"/>
</dbReference>
<dbReference type="CDD" id="cd00067">
    <property type="entry name" value="GAL4"/>
    <property type="match status" value="1"/>
</dbReference>
<dbReference type="InterPro" id="IPR021858">
    <property type="entry name" value="Fun_TF"/>
</dbReference>
<dbReference type="Pfam" id="PF00172">
    <property type="entry name" value="Zn_clus"/>
    <property type="match status" value="1"/>
</dbReference>
<feature type="domain" description="Zn(2)-C6 fungal-type" evidence="4">
    <location>
        <begin position="14"/>
        <end position="44"/>
    </location>
</feature>
<dbReference type="Pfam" id="PF11951">
    <property type="entry name" value="Fungal_trans_2"/>
    <property type="match status" value="1"/>
</dbReference>
<keyword evidence="2" id="KW-0539">Nucleus</keyword>
<dbReference type="AlphaFoldDB" id="A0A1E4U233"/>
<dbReference type="PANTHER" id="PTHR37534">
    <property type="entry name" value="TRANSCRIPTIONAL ACTIVATOR PROTEIN UGA3"/>
    <property type="match status" value="1"/>
</dbReference>
<name>A0A1E4U233_PACTA</name>
<dbReference type="GO" id="GO:0000981">
    <property type="term" value="F:DNA-binding transcription factor activity, RNA polymerase II-specific"/>
    <property type="evidence" value="ECO:0007669"/>
    <property type="project" value="InterPro"/>
</dbReference>
<dbReference type="InterPro" id="IPR036864">
    <property type="entry name" value="Zn2-C6_fun-type_DNA-bd_sf"/>
</dbReference>
<protein>
    <recommendedName>
        <fullName evidence="4">Zn(2)-C6 fungal-type domain-containing protein</fullName>
    </recommendedName>
</protein>
<dbReference type="EMBL" id="KV454011">
    <property type="protein sequence ID" value="ODV98064.1"/>
    <property type="molecule type" value="Genomic_DNA"/>
</dbReference>
<dbReference type="SMART" id="SM00066">
    <property type="entry name" value="GAL4"/>
    <property type="match status" value="1"/>
</dbReference>
<dbReference type="STRING" id="669874.A0A1E4U233"/>